<name>G0QRN0_ICHMU</name>
<evidence type="ECO:0000313" key="1">
    <source>
        <dbReference type="EMBL" id="EGR32129.1"/>
    </source>
</evidence>
<dbReference type="GeneID" id="14908285"/>
<dbReference type="AlphaFoldDB" id="G0QRN0"/>
<dbReference type="eggNOG" id="KOG3363">
    <property type="taxonomic scope" value="Eukaryota"/>
</dbReference>
<dbReference type="SUPFAM" id="SSF64076">
    <property type="entry name" value="MTH938-like"/>
    <property type="match status" value="1"/>
</dbReference>
<proteinExistence type="predicted"/>
<dbReference type="PANTHER" id="PTHR21192">
    <property type="entry name" value="NUCLEAR PROTEIN E3-3"/>
    <property type="match status" value="1"/>
</dbReference>
<dbReference type="GO" id="GO:0032981">
    <property type="term" value="P:mitochondrial respiratory chain complex I assembly"/>
    <property type="evidence" value="ECO:0007669"/>
    <property type="project" value="TreeGrafter"/>
</dbReference>
<dbReference type="Proteomes" id="UP000008983">
    <property type="component" value="Unassembled WGS sequence"/>
</dbReference>
<keyword evidence="2" id="KW-1185">Reference proteome</keyword>
<dbReference type="Gene3D" id="3.40.1230.10">
    <property type="entry name" value="MTH938-like"/>
    <property type="match status" value="1"/>
</dbReference>
<dbReference type="InParanoid" id="G0QRN0"/>
<gene>
    <name evidence="1" type="ORF">IMG5_095250</name>
</gene>
<sequence>MDLQQPKPNINLIVLFKTLMSNINQVFGLGNGYFSVNNVWYPGSLLIFPNQVFLWDVQTAADIKAHTLDFIEFVKPRPDYIIIGTGKEKFFLEESIYDRFAKQNIRVDVLPTF</sequence>
<reference evidence="1 2" key="1">
    <citation type="submission" date="2011-07" db="EMBL/GenBank/DDBJ databases">
        <authorList>
            <person name="Coyne R."/>
            <person name="Brami D."/>
            <person name="Johnson J."/>
            <person name="Hostetler J."/>
            <person name="Hannick L."/>
            <person name="Clark T."/>
            <person name="Cassidy-Hanley D."/>
            <person name="Inman J."/>
        </authorList>
    </citation>
    <scope>NUCLEOTIDE SEQUENCE [LARGE SCALE GENOMIC DNA]</scope>
    <source>
        <strain evidence="1 2">G5</strain>
    </source>
</reference>
<dbReference type="OrthoDB" id="312606at2759"/>
<dbReference type="InterPro" id="IPR036748">
    <property type="entry name" value="MTH938-like_sf"/>
</dbReference>
<accession>G0QRN0</accession>
<dbReference type="RefSeq" id="XP_004035615.1">
    <property type="nucleotide sequence ID" value="XM_004035567.1"/>
</dbReference>
<organism evidence="1 2">
    <name type="scientific">Ichthyophthirius multifiliis</name>
    <name type="common">White spot disease agent</name>
    <name type="synonym">Ich</name>
    <dbReference type="NCBI Taxonomy" id="5932"/>
    <lineage>
        <taxon>Eukaryota</taxon>
        <taxon>Sar</taxon>
        <taxon>Alveolata</taxon>
        <taxon>Ciliophora</taxon>
        <taxon>Intramacronucleata</taxon>
        <taxon>Oligohymenophorea</taxon>
        <taxon>Hymenostomatida</taxon>
        <taxon>Ophryoglenina</taxon>
        <taxon>Ichthyophthirius</taxon>
    </lineage>
</organism>
<dbReference type="PANTHER" id="PTHR21192:SF2">
    <property type="entry name" value="NADH DEHYDROGENASE [UBIQUINONE] 1 ALPHA SUBCOMPLEX ASSEMBLY FACTOR 3"/>
    <property type="match status" value="1"/>
</dbReference>
<dbReference type="InterPro" id="IPR007523">
    <property type="entry name" value="NDUFAF3/AAMDC"/>
</dbReference>
<dbReference type="STRING" id="857967.G0QRN0"/>
<dbReference type="Pfam" id="PF04430">
    <property type="entry name" value="DUF498"/>
    <property type="match status" value="1"/>
</dbReference>
<dbReference type="GO" id="GO:0005743">
    <property type="term" value="C:mitochondrial inner membrane"/>
    <property type="evidence" value="ECO:0007669"/>
    <property type="project" value="TreeGrafter"/>
</dbReference>
<protein>
    <submittedName>
        <fullName evidence="1">Uncharacterized protein</fullName>
    </submittedName>
</protein>
<dbReference type="EMBL" id="GL983777">
    <property type="protein sequence ID" value="EGR32129.1"/>
    <property type="molecule type" value="Genomic_DNA"/>
</dbReference>
<evidence type="ECO:0000313" key="2">
    <source>
        <dbReference type="Proteomes" id="UP000008983"/>
    </source>
</evidence>